<dbReference type="WBParaSite" id="PS1159_v2.g10124.t1">
    <property type="protein sequence ID" value="PS1159_v2.g10124.t1"/>
    <property type="gene ID" value="PS1159_v2.g10124"/>
</dbReference>
<reference evidence="2" key="1">
    <citation type="submission" date="2022-11" db="UniProtKB">
        <authorList>
            <consortium name="WormBaseParasite"/>
        </authorList>
    </citation>
    <scope>IDENTIFICATION</scope>
</reference>
<evidence type="ECO:0000313" key="1">
    <source>
        <dbReference type="Proteomes" id="UP000887580"/>
    </source>
</evidence>
<name>A0AC35ERK8_9BILA</name>
<organism evidence="1 2">
    <name type="scientific">Panagrolaimus sp. PS1159</name>
    <dbReference type="NCBI Taxonomy" id="55785"/>
    <lineage>
        <taxon>Eukaryota</taxon>
        <taxon>Metazoa</taxon>
        <taxon>Ecdysozoa</taxon>
        <taxon>Nematoda</taxon>
        <taxon>Chromadorea</taxon>
        <taxon>Rhabditida</taxon>
        <taxon>Tylenchina</taxon>
        <taxon>Panagrolaimomorpha</taxon>
        <taxon>Panagrolaimoidea</taxon>
        <taxon>Panagrolaimidae</taxon>
        <taxon>Panagrolaimus</taxon>
    </lineage>
</organism>
<proteinExistence type="predicted"/>
<evidence type="ECO:0000313" key="2">
    <source>
        <dbReference type="WBParaSite" id="PS1159_v2.g10124.t1"/>
    </source>
</evidence>
<protein>
    <submittedName>
        <fullName evidence="2">Uncharacterized protein</fullName>
    </submittedName>
</protein>
<accession>A0AC35ERK8</accession>
<dbReference type="Proteomes" id="UP000887580">
    <property type="component" value="Unplaced"/>
</dbReference>
<sequence>MASSRNLVLHVQYLTKVDSYNIQTKQKDHQEFFDGYANFFDRLQSGYNLKHVKAIAFTFMDSEFYNFVEFYNIRLKCREFCEKHQIFYLFFDYDLFLSFSPISQAKTMVKEGEKVMVFLLDFPCLPPPLTFIRQNKSYRCVNTVCSKFPPFTQQWQDDMFQGLNPKKIIFAKDHGSSELEKAQKFFKSYNPIVVDFDIEGAHTMDTIVNKVLHLMDEKDDPYDVEVPFLEKFEIRYDGKTLIEAGETEAVPFERSVIVNVVPKKSVSMYASFQYHPELVKEVKLSEFKTKKVKVTLKLDINSFYDFKVEPFVGEEEEDAIANVAEKLHKVNIDADKKTIKEEAKRDDKENGERKPPLNDPETVEIDKQVIPEKVQMIFDKQYFCVSYFANGKEYNVNDSDDLIKLCSVSIADIDNPKWESKLSKEEKEESLFLTFEAFEGKTKSAVKLLLAIILKNGYDRIKKETGKKFEEIEIKFDGFSPNEILKKNFIEAGKLFNVKIVFV</sequence>